<protein>
    <submittedName>
        <fullName evidence="2">Uncharacterized protein</fullName>
    </submittedName>
</protein>
<accession>A0A8X6TAK4</accession>
<feature type="compositionally biased region" description="Low complexity" evidence="1">
    <location>
        <begin position="17"/>
        <end position="27"/>
    </location>
</feature>
<proteinExistence type="predicted"/>
<feature type="non-terminal residue" evidence="2">
    <location>
        <position position="47"/>
    </location>
</feature>
<evidence type="ECO:0000256" key="1">
    <source>
        <dbReference type="SAM" id="MobiDB-lite"/>
    </source>
</evidence>
<evidence type="ECO:0000313" key="2">
    <source>
        <dbReference type="EMBL" id="GFS93462.1"/>
    </source>
</evidence>
<dbReference type="Proteomes" id="UP000887013">
    <property type="component" value="Unassembled WGS sequence"/>
</dbReference>
<reference evidence="2" key="1">
    <citation type="submission" date="2020-08" db="EMBL/GenBank/DDBJ databases">
        <title>Multicomponent nature underlies the extraordinary mechanical properties of spider dragline silk.</title>
        <authorList>
            <person name="Kono N."/>
            <person name="Nakamura H."/>
            <person name="Mori M."/>
            <person name="Yoshida Y."/>
            <person name="Ohtoshi R."/>
            <person name="Malay A.D."/>
            <person name="Moran D.A.P."/>
            <person name="Tomita M."/>
            <person name="Numata K."/>
            <person name="Arakawa K."/>
        </authorList>
    </citation>
    <scope>NUCLEOTIDE SEQUENCE</scope>
</reference>
<keyword evidence="3" id="KW-1185">Reference proteome</keyword>
<dbReference type="AlphaFoldDB" id="A0A8X6TAK4"/>
<sequence length="47" mass="5075">MTVLSLGCQAAERHQTAAGRARSALGRRGCRGAGGERVPRRTVLQRR</sequence>
<dbReference type="EMBL" id="BMAW01005302">
    <property type="protein sequence ID" value="GFS93462.1"/>
    <property type="molecule type" value="Genomic_DNA"/>
</dbReference>
<organism evidence="2 3">
    <name type="scientific">Nephila pilipes</name>
    <name type="common">Giant wood spider</name>
    <name type="synonym">Nephila maculata</name>
    <dbReference type="NCBI Taxonomy" id="299642"/>
    <lineage>
        <taxon>Eukaryota</taxon>
        <taxon>Metazoa</taxon>
        <taxon>Ecdysozoa</taxon>
        <taxon>Arthropoda</taxon>
        <taxon>Chelicerata</taxon>
        <taxon>Arachnida</taxon>
        <taxon>Araneae</taxon>
        <taxon>Araneomorphae</taxon>
        <taxon>Entelegynae</taxon>
        <taxon>Araneoidea</taxon>
        <taxon>Nephilidae</taxon>
        <taxon>Nephila</taxon>
    </lineage>
</organism>
<comment type="caution">
    <text evidence="2">The sequence shown here is derived from an EMBL/GenBank/DDBJ whole genome shotgun (WGS) entry which is preliminary data.</text>
</comment>
<feature type="region of interest" description="Disordered" evidence="1">
    <location>
        <begin position="17"/>
        <end position="47"/>
    </location>
</feature>
<name>A0A8X6TAK4_NEPPI</name>
<gene>
    <name evidence="2" type="ORF">NPIL_403481</name>
</gene>
<evidence type="ECO:0000313" key="3">
    <source>
        <dbReference type="Proteomes" id="UP000887013"/>
    </source>
</evidence>